<evidence type="ECO:0000256" key="6">
    <source>
        <dbReference type="ARBA" id="ARBA00022679"/>
    </source>
</evidence>
<comment type="pathway">
    <text evidence="2">Bacterial outer membrane biogenesis; LPS core biosynthesis.</text>
</comment>
<dbReference type="GO" id="GO:0005886">
    <property type="term" value="C:plasma membrane"/>
    <property type="evidence" value="ECO:0007669"/>
    <property type="project" value="UniProtKB-SubCell"/>
</dbReference>
<dbReference type="Proteomes" id="UP000824988">
    <property type="component" value="Chromosome"/>
</dbReference>
<dbReference type="NCBIfam" id="TIGR02193">
    <property type="entry name" value="heptsyl_trn_I"/>
    <property type="match status" value="1"/>
</dbReference>
<protein>
    <recommendedName>
        <fullName evidence="11">Lipopolysaccharide heptosyltransferase 1</fullName>
        <ecNumber evidence="10">2.4.99.23</ecNumber>
    </recommendedName>
    <alternativeName>
        <fullName evidence="12">ADP-heptose:lipopolysaccharide heptosyltransferase I</fullName>
    </alternativeName>
</protein>
<evidence type="ECO:0000256" key="4">
    <source>
        <dbReference type="ARBA" id="ARBA00022519"/>
    </source>
</evidence>
<dbReference type="CDD" id="cd03789">
    <property type="entry name" value="GT9_LPS_heptosyltransferase"/>
    <property type="match status" value="1"/>
</dbReference>
<dbReference type="GO" id="GO:0005829">
    <property type="term" value="C:cytosol"/>
    <property type="evidence" value="ECO:0007669"/>
    <property type="project" value="TreeGrafter"/>
</dbReference>
<keyword evidence="3" id="KW-1003">Cell membrane</keyword>
<dbReference type="KEGG" id="moz:MoryE10_02110"/>
<evidence type="ECO:0000256" key="10">
    <source>
        <dbReference type="ARBA" id="ARBA00044041"/>
    </source>
</evidence>
<evidence type="ECO:0000256" key="9">
    <source>
        <dbReference type="ARBA" id="ARBA00043995"/>
    </source>
</evidence>
<comment type="similarity">
    <text evidence="9">Belongs to the glycosyltransferase 9 family.</text>
</comment>
<sequence length="332" mass="36240">MRVLIVKTSSLGDLIHTLPAVTDAAKALPGIRFDWVAEEAFAEIPGWHPAVDDTIPIALRRWRKNWRQTPAGAELAAFRRRLRAREYDLIIDAQGLLLKSALPARLARGPSHGLAWASAREPLASLLYRHRHPVPKGQHAIERVRQLFAAALGYVYDPAVLDYGLDRLRFAAPVADKDYLVFLHGTSWPSKRLPTEQWIALGRLAAEHGRRVYLPWGSDEEKKVAEAIAAACSNSRVLPRLNLTQLAGLLAQSHGVIGVDTGLAHLGAALGVPGVALYTATFPALTGARGVRQSCIALDAGEEPPSRDTPHLRIRRLPAFAADEIWRAVAAG</sequence>
<dbReference type="AlphaFoldDB" id="A0A8D4VKU3"/>
<keyword evidence="15" id="KW-1185">Reference proteome</keyword>
<comment type="subcellular location">
    <subcellularLocation>
        <location evidence="1">Cell inner membrane</location>
        <topology evidence="1">Peripheral membrane protein</topology>
        <orientation evidence="1">Cytoplasmic side</orientation>
    </subcellularLocation>
</comment>
<evidence type="ECO:0000256" key="8">
    <source>
        <dbReference type="ARBA" id="ARBA00023136"/>
    </source>
</evidence>
<dbReference type="InterPro" id="IPR051199">
    <property type="entry name" value="LPS_LOS_Heptosyltrfase"/>
</dbReference>
<dbReference type="InterPro" id="IPR011908">
    <property type="entry name" value="LipoPS_heptosylTferase-I"/>
</dbReference>
<dbReference type="GO" id="GO:0009244">
    <property type="term" value="P:lipopolysaccharide core region biosynthetic process"/>
    <property type="evidence" value="ECO:0007669"/>
    <property type="project" value="InterPro"/>
</dbReference>
<keyword evidence="4" id="KW-0997">Cell inner membrane</keyword>
<evidence type="ECO:0000256" key="5">
    <source>
        <dbReference type="ARBA" id="ARBA00022676"/>
    </source>
</evidence>
<reference evidence="14" key="1">
    <citation type="submission" date="2019-06" db="EMBL/GenBank/DDBJ databases">
        <title>Complete genome sequence of Methylogaea oryzae strain JCM16910.</title>
        <authorList>
            <person name="Asakawa S."/>
        </authorList>
    </citation>
    <scope>NUCLEOTIDE SEQUENCE</scope>
    <source>
        <strain evidence="14">E10</strain>
    </source>
</reference>
<evidence type="ECO:0000256" key="1">
    <source>
        <dbReference type="ARBA" id="ARBA00004515"/>
    </source>
</evidence>
<dbReference type="InterPro" id="IPR002201">
    <property type="entry name" value="Glyco_trans_9"/>
</dbReference>
<comment type="catalytic activity">
    <reaction evidence="13">
        <text>an alpha-Kdo-(2-&gt;4)-alpha-Kdo-(2-&gt;6)-lipid A + ADP-L-glycero-beta-D-manno-heptose = an L-alpha-D-Hep-(1-&gt;5)-[alpha-Kdo-(2-&gt;4)]-alpha-Kdo-(2-&gt;6)-lipid A + ADP + H(+)</text>
        <dbReference type="Rhea" id="RHEA:74067"/>
        <dbReference type="ChEBI" id="CHEBI:15378"/>
        <dbReference type="ChEBI" id="CHEBI:61506"/>
        <dbReference type="ChEBI" id="CHEBI:176431"/>
        <dbReference type="ChEBI" id="CHEBI:193068"/>
        <dbReference type="ChEBI" id="CHEBI:456216"/>
        <dbReference type="EC" id="2.4.99.23"/>
    </reaction>
</comment>
<organism evidence="14 15">
    <name type="scientific">Methylogaea oryzae</name>
    <dbReference type="NCBI Taxonomy" id="1295382"/>
    <lineage>
        <taxon>Bacteria</taxon>
        <taxon>Pseudomonadati</taxon>
        <taxon>Pseudomonadota</taxon>
        <taxon>Gammaproteobacteria</taxon>
        <taxon>Methylococcales</taxon>
        <taxon>Methylococcaceae</taxon>
        <taxon>Methylogaea</taxon>
    </lineage>
</organism>
<evidence type="ECO:0000256" key="12">
    <source>
        <dbReference type="ARBA" id="ARBA00044330"/>
    </source>
</evidence>
<dbReference type="RefSeq" id="WP_221047959.1">
    <property type="nucleotide sequence ID" value="NZ_AP019782.1"/>
</dbReference>
<dbReference type="PANTHER" id="PTHR30160:SF19">
    <property type="entry name" value="LIPOPOLYSACCHARIDE HEPTOSYLTRANSFERASE 1"/>
    <property type="match status" value="1"/>
</dbReference>
<evidence type="ECO:0000256" key="11">
    <source>
        <dbReference type="ARBA" id="ARBA00044190"/>
    </source>
</evidence>
<dbReference type="GO" id="GO:0008713">
    <property type="term" value="F:ADP-heptose-lipopolysaccharide heptosyltransferase activity"/>
    <property type="evidence" value="ECO:0007669"/>
    <property type="project" value="TreeGrafter"/>
</dbReference>
<evidence type="ECO:0000256" key="13">
    <source>
        <dbReference type="ARBA" id="ARBA00049201"/>
    </source>
</evidence>
<dbReference type="EMBL" id="AP019782">
    <property type="protein sequence ID" value="BBL69605.1"/>
    <property type="molecule type" value="Genomic_DNA"/>
</dbReference>
<keyword evidence="7" id="KW-0448">Lipopolysaccharide biosynthesis</keyword>
<evidence type="ECO:0000256" key="7">
    <source>
        <dbReference type="ARBA" id="ARBA00022985"/>
    </source>
</evidence>
<gene>
    <name evidence="14" type="primary">waaC</name>
    <name evidence="14" type="ORF">MoryE10_02110</name>
</gene>
<keyword evidence="8" id="KW-0472">Membrane</keyword>
<dbReference type="EC" id="2.4.99.23" evidence="10"/>
<keyword evidence="6" id="KW-0808">Transferase</keyword>
<proteinExistence type="inferred from homology"/>
<evidence type="ECO:0000313" key="14">
    <source>
        <dbReference type="EMBL" id="BBL69605.1"/>
    </source>
</evidence>
<keyword evidence="5" id="KW-0328">Glycosyltransferase</keyword>
<evidence type="ECO:0000256" key="2">
    <source>
        <dbReference type="ARBA" id="ARBA00004713"/>
    </source>
</evidence>
<evidence type="ECO:0000256" key="3">
    <source>
        <dbReference type="ARBA" id="ARBA00022475"/>
    </source>
</evidence>
<name>A0A8D4VKU3_9GAMM</name>
<accession>A0A8D4VKU3</accession>
<dbReference type="PANTHER" id="PTHR30160">
    <property type="entry name" value="TETRAACYLDISACCHARIDE 4'-KINASE-RELATED"/>
    <property type="match status" value="1"/>
</dbReference>
<evidence type="ECO:0000313" key="15">
    <source>
        <dbReference type="Proteomes" id="UP000824988"/>
    </source>
</evidence>
<dbReference type="Pfam" id="PF01075">
    <property type="entry name" value="Glyco_transf_9"/>
    <property type="match status" value="1"/>
</dbReference>